<keyword evidence="5" id="KW-1185">Reference proteome</keyword>
<reference evidence="4" key="2">
    <citation type="submission" date="2025-08" db="UniProtKB">
        <authorList>
            <consortium name="Ensembl"/>
        </authorList>
    </citation>
    <scope>IDENTIFICATION</scope>
    <source>
        <strain evidence="4">Hd-rR</strain>
    </source>
</reference>
<dbReference type="SMART" id="SM00194">
    <property type="entry name" value="PTPc"/>
    <property type="match status" value="1"/>
</dbReference>
<sequence length="175" mass="20431">MSTIQCTFGKSIKKTVILRIKDMKRNESNFTDSSNHPENKSKNRYINILAYDHSRVKLFNSLDKDSKCGDYINANFVDGYERTRAYVAAQGPLRAGREDFWRMILQQNIGVVVMITNLKEKGRVRTKCDQYWPEENQEEYGPYQVTLRSSRTLAYYTVRTFTVRDTTNKVIYTPG</sequence>
<dbReference type="Bgee" id="ENSORLG00000024640">
    <property type="expression patterns" value="Expressed in brain and 9 other cell types or tissues"/>
</dbReference>
<dbReference type="PRINTS" id="PR00700">
    <property type="entry name" value="PRTYPHPHTASE"/>
</dbReference>
<feature type="domain" description="Tyrosine-protein phosphatase" evidence="3">
    <location>
        <begin position="33"/>
        <end position="166"/>
    </location>
</feature>
<dbReference type="Proteomes" id="UP000001038">
    <property type="component" value="Chromosome 23"/>
</dbReference>
<evidence type="ECO:0000256" key="2">
    <source>
        <dbReference type="ARBA" id="ARBA00022912"/>
    </source>
</evidence>
<name>A0A3B3IML2_ORYLA</name>
<dbReference type="InterPro" id="IPR050348">
    <property type="entry name" value="Protein-Tyr_Phosphatase"/>
</dbReference>
<accession>A0A3B3IML2</accession>
<dbReference type="Pfam" id="PF00102">
    <property type="entry name" value="Y_phosphatase"/>
    <property type="match status" value="1"/>
</dbReference>
<keyword evidence="2" id="KW-0378">Hydrolase</keyword>
<dbReference type="Ensembl" id="ENSORLT00000040743.1">
    <property type="protein sequence ID" value="ENSORLP00000045191.1"/>
    <property type="gene ID" value="ENSORLG00000024640.1"/>
</dbReference>
<dbReference type="EC" id="3.1.3.48" evidence="1"/>
<dbReference type="PANTHER" id="PTHR19134">
    <property type="entry name" value="RECEPTOR-TYPE TYROSINE-PROTEIN PHOSPHATASE"/>
    <property type="match status" value="1"/>
</dbReference>
<dbReference type="GeneTree" id="ENSGT00940000155529"/>
<dbReference type="GO" id="GO:0004725">
    <property type="term" value="F:protein tyrosine phosphatase activity"/>
    <property type="evidence" value="ECO:0007669"/>
    <property type="project" value="UniProtKB-EC"/>
</dbReference>
<evidence type="ECO:0000256" key="1">
    <source>
        <dbReference type="ARBA" id="ARBA00013064"/>
    </source>
</evidence>
<dbReference type="InterPro" id="IPR000242">
    <property type="entry name" value="PTP_cat"/>
</dbReference>
<dbReference type="STRING" id="8090.ENSORLP00000045191"/>
<reference evidence="4" key="3">
    <citation type="submission" date="2025-09" db="UniProtKB">
        <authorList>
            <consortium name="Ensembl"/>
        </authorList>
    </citation>
    <scope>IDENTIFICATION</scope>
    <source>
        <strain evidence="4">Hd-rR</strain>
    </source>
</reference>
<protein>
    <recommendedName>
        <fullName evidence="1">protein-tyrosine-phosphatase</fullName>
        <ecNumber evidence="1">3.1.3.48</ecNumber>
    </recommendedName>
</protein>
<dbReference type="PROSITE" id="PS50055">
    <property type="entry name" value="TYR_PHOSPHATASE_PTP"/>
    <property type="match status" value="1"/>
</dbReference>
<organism evidence="4 5">
    <name type="scientific">Oryzias latipes</name>
    <name type="common">Japanese rice fish</name>
    <name type="synonym">Japanese killifish</name>
    <dbReference type="NCBI Taxonomy" id="8090"/>
    <lineage>
        <taxon>Eukaryota</taxon>
        <taxon>Metazoa</taxon>
        <taxon>Chordata</taxon>
        <taxon>Craniata</taxon>
        <taxon>Vertebrata</taxon>
        <taxon>Euteleostomi</taxon>
        <taxon>Actinopterygii</taxon>
        <taxon>Neopterygii</taxon>
        <taxon>Teleostei</taxon>
        <taxon>Neoteleostei</taxon>
        <taxon>Acanthomorphata</taxon>
        <taxon>Ovalentaria</taxon>
        <taxon>Atherinomorphae</taxon>
        <taxon>Beloniformes</taxon>
        <taxon>Adrianichthyidae</taxon>
        <taxon>Oryziinae</taxon>
        <taxon>Oryzias</taxon>
    </lineage>
</organism>
<dbReference type="InParanoid" id="A0A3B3IML2"/>
<evidence type="ECO:0000313" key="4">
    <source>
        <dbReference type="Ensembl" id="ENSORLP00000045191.1"/>
    </source>
</evidence>
<evidence type="ECO:0000259" key="3">
    <source>
        <dbReference type="PROSITE" id="PS50055"/>
    </source>
</evidence>
<keyword evidence="2" id="KW-0904">Protein phosphatase</keyword>
<reference evidence="4 5" key="1">
    <citation type="journal article" date="2007" name="Nature">
        <title>The medaka draft genome and insights into vertebrate genome evolution.</title>
        <authorList>
            <person name="Kasahara M."/>
            <person name="Naruse K."/>
            <person name="Sasaki S."/>
            <person name="Nakatani Y."/>
            <person name="Qu W."/>
            <person name="Ahsan B."/>
            <person name="Yamada T."/>
            <person name="Nagayasu Y."/>
            <person name="Doi K."/>
            <person name="Kasai Y."/>
            <person name="Jindo T."/>
            <person name="Kobayashi D."/>
            <person name="Shimada A."/>
            <person name="Toyoda A."/>
            <person name="Kuroki Y."/>
            <person name="Fujiyama A."/>
            <person name="Sasaki T."/>
            <person name="Shimizu A."/>
            <person name="Asakawa S."/>
            <person name="Shimizu N."/>
            <person name="Hashimoto S."/>
            <person name="Yang J."/>
            <person name="Lee Y."/>
            <person name="Matsushima K."/>
            <person name="Sugano S."/>
            <person name="Sakaizumi M."/>
            <person name="Narita T."/>
            <person name="Ohishi K."/>
            <person name="Haga S."/>
            <person name="Ohta F."/>
            <person name="Nomoto H."/>
            <person name="Nogata K."/>
            <person name="Morishita T."/>
            <person name="Endo T."/>
            <person name="Shin-I T."/>
            <person name="Takeda H."/>
            <person name="Morishita S."/>
            <person name="Kohara Y."/>
        </authorList>
    </citation>
    <scope>NUCLEOTIDE SEQUENCE [LARGE SCALE GENOMIC DNA]</scope>
    <source>
        <strain evidence="4 5">Hd-rR</strain>
    </source>
</reference>
<proteinExistence type="predicted"/>
<dbReference type="AlphaFoldDB" id="A0A3B3IML2"/>
<dbReference type="SUPFAM" id="SSF52799">
    <property type="entry name" value="(Phosphotyrosine protein) phosphatases II"/>
    <property type="match status" value="1"/>
</dbReference>
<evidence type="ECO:0000313" key="5">
    <source>
        <dbReference type="Proteomes" id="UP000001038"/>
    </source>
</evidence>
<dbReference type="PANTHER" id="PTHR19134:SF461">
    <property type="entry name" value="RECEPTOR-TYPE TYROSINE-PROTEIN PHOSPHATASE ZETA"/>
    <property type="match status" value="1"/>
</dbReference>
<dbReference type="Gene3D" id="3.90.190.10">
    <property type="entry name" value="Protein tyrosine phosphatase superfamily"/>
    <property type="match status" value="1"/>
</dbReference>
<dbReference type="InterPro" id="IPR029021">
    <property type="entry name" value="Prot-tyrosine_phosphatase-like"/>
</dbReference>